<evidence type="ECO:0000313" key="2">
    <source>
        <dbReference type="Proteomes" id="UP000061569"/>
    </source>
</evidence>
<sequence>MQAERIGYCHGVSPSWKVMRERGRCRVDLRVLVAFPGFNGSFTKLNLTRG</sequence>
<dbReference type="EMBL" id="CP013140">
    <property type="protein sequence ID" value="ALN58504.1"/>
    <property type="molecule type" value="Genomic_DNA"/>
</dbReference>
<protein>
    <submittedName>
        <fullName evidence="1">Uncharacterized protein</fullName>
    </submittedName>
</protein>
<dbReference type="Proteomes" id="UP000061569">
    <property type="component" value="Chromosome"/>
</dbReference>
<gene>
    <name evidence="1" type="ORF">GLE_3158</name>
</gene>
<dbReference type="KEGG" id="lez:GLE_3158"/>
<evidence type="ECO:0000313" key="1">
    <source>
        <dbReference type="EMBL" id="ALN58504.1"/>
    </source>
</evidence>
<accession>A0A0S2DJP7</accession>
<proteinExistence type="predicted"/>
<organism evidence="1 2">
    <name type="scientific">Lysobacter enzymogenes</name>
    <dbReference type="NCBI Taxonomy" id="69"/>
    <lineage>
        <taxon>Bacteria</taxon>
        <taxon>Pseudomonadati</taxon>
        <taxon>Pseudomonadota</taxon>
        <taxon>Gammaproteobacteria</taxon>
        <taxon>Lysobacterales</taxon>
        <taxon>Lysobacteraceae</taxon>
        <taxon>Lysobacter</taxon>
    </lineage>
</organism>
<name>A0A0S2DJP7_LYSEN</name>
<reference evidence="1 2" key="1">
    <citation type="submission" date="2015-11" db="EMBL/GenBank/DDBJ databases">
        <title>Genome sequences of Lysobacter enzymogenes strain C3 and Lysobacter antibioticus ATCC 29479.</title>
        <authorList>
            <person name="Kobayashi D.Y."/>
        </authorList>
    </citation>
    <scope>NUCLEOTIDE SEQUENCE [LARGE SCALE GENOMIC DNA]</scope>
    <source>
        <strain evidence="1 2">C3</strain>
    </source>
</reference>
<dbReference type="AlphaFoldDB" id="A0A0S2DJP7"/>